<evidence type="ECO:0000256" key="4">
    <source>
        <dbReference type="ARBA" id="ARBA00012968"/>
    </source>
</evidence>
<dbReference type="Pfam" id="PF02786">
    <property type="entry name" value="CPSase_L_D2"/>
    <property type="match status" value="1"/>
</dbReference>
<dbReference type="PANTHER" id="PTHR23135:SF18">
    <property type="entry name" value="CYANOPHYCIN SYNTHETASE"/>
    <property type="match status" value="1"/>
</dbReference>
<keyword evidence="10" id="KW-0067">ATP-binding</keyword>
<dbReference type="AlphaFoldDB" id="A0AAU7CSD8"/>
<dbReference type="InterPro" id="IPR013815">
    <property type="entry name" value="ATP_grasp_subdomain_1"/>
</dbReference>
<comment type="similarity">
    <text evidence="2">In the C-terminal section; belongs to the MurCDEF family.</text>
</comment>
<dbReference type="SUPFAM" id="SSF56059">
    <property type="entry name" value="Glutathione synthetase ATP-binding domain-like"/>
    <property type="match status" value="1"/>
</dbReference>
<comment type="catalytic activity">
    <reaction evidence="8">
        <text>[L-4-(L-arginin-2-N-yl)aspartate](n)-L-aspartate + L-arginine + ATP = [L-4-(L-arginin-2-N-yl)aspartate](n+1) + ADP + phosphate + H(+)</text>
        <dbReference type="Rhea" id="RHEA:23888"/>
        <dbReference type="Rhea" id="RHEA-COMP:13732"/>
        <dbReference type="Rhea" id="RHEA-COMP:13733"/>
        <dbReference type="ChEBI" id="CHEBI:15378"/>
        <dbReference type="ChEBI" id="CHEBI:30616"/>
        <dbReference type="ChEBI" id="CHEBI:32682"/>
        <dbReference type="ChEBI" id="CHEBI:43474"/>
        <dbReference type="ChEBI" id="CHEBI:137986"/>
        <dbReference type="ChEBI" id="CHEBI:137990"/>
        <dbReference type="ChEBI" id="CHEBI:456216"/>
        <dbReference type="EC" id="6.3.2.30"/>
    </reaction>
</comment>
<keyword evidence="10" id="KW-0547">Nucleotide-binding</keyword>
<dbReference type="SUPFAM" id="SSF53244">
    <property type="entry name" value="MurD-like peptide ligases, peptide-binding domain"/>
    <property type="match status" value="1"/>
</dbReference>
<dbReference type="Gene3D" id="3.90.190.20">
    <property type="entry name" value="Mur ligase, C-terminal domain"/>
    <property type="match status" value="1"/>
</dbReference>
<dbReference type="GO" id="GO:0071161">
    <property type="term" value="F:cyanophycin synthetase activity (L-arginine-adding)"/>
    <property type="evidence" value="ECO:0007669"/>
    <property type="project" value="UniProtKB-EC"/>
</dbReference>
<dbReference type="GO" id="GO:0046872">
    <property type="term" value="F:metal ion binding"/>
    <property type="evidence" value="ECO:0007669"/>
    <property type="project" value="InterPro"/>
</dbReference>
<dbReference type="Gene3D" id="3.30.470.20">
    <property type="entry name" value="ATP-grasp fold, B domain"/>
    <property type="match status" value="1"/>
</dbReference>
<dbReference type="PROSITE" id="PS50975">
    <property type="entry name" value="ATP_GRASP"/>
    <property type="match status" value="1"/>
</dbReference>
<dbReference type="InterPro" id="IPR005479">
    <property type="entry name" value="CPAse_ATP-bd"/>
</dbReference>
<dbReference type="Pfam" id="PF08245">
    <property type="entry name" value="Mur_ligase_M"/>
    <property type="match status" value="1"/>
</dbReference>
<dbReference type="EC" id="6.3.2.30" evidence="4"/>
<evidence type="ECO:0000256" key="2">
    <source>
        <dbReference type="ARBA" id="ARBA00009060"/>
    </source>
</evidence>
<dbReference type="SUPFAM" id="SSF53623">
    <property type="entry name" value="MurD-like peptide ligases, catalytic domain"/>
    <property type="match status" value="1"/>
</dbReference>
<dbReference type="GO" id="GO:0071160">
    <property type="term" value="F:cyanophycin synthetase activity (L-aspartate-adding)"/>
    <property type="evidence" value="ECO:0007669"/>
    <property type="project" value="UniProtKB-EC"/>
</dbReference>
<name>A0AAU7CSD8_9BACT</name>
<dbReference type="GO" id="GO:0005524">
    <property type="term" value="F:ATP binding"/>
    <property type="evidence" value="ECO:0007669"/>
    <property type="project" value="UniProtKB-UniRule"/>
</dbReference>
<dbReference type="EC" id="6.3.2.29" evidence="5"/>
<evidence type="ECO:0000256" key="7">
    <source>
        <dbReference type="ARBA" id="ARBA00031353"/>
    </source>
</evidence>
<feature type="domain" description="ATP-grasp" evidence="11">
    <location>
        <begin position="217"/>
        <end position="470"/>
    </location>
</feature>
<dbReference type="InterPro" id="IPR036565">
    <property type="entry name" value="Mur-like_cat_sf"/>
</dbReference>
<evidence type="ECO:0000256" key="5">
    <source>
        <dbReference type="ARBA" id="ARBA00013005"/>
    </source>
</evidence>
<evidence type="ECO:0000259" key="11">
    <source>
        <dbReference type="PROSITE" id="PS50975"/>
    </source>
</evidence>
<keyword evidence="12" id="KW-0436">Ligase</keyword>
<evidence type="ECO:0000256" key="1">
    <source>
        <dbReference type="ARBA" id="ARBA00003184"/>
    </source>
</evidence>
<sequence length="865" mass="93306">MIVRKVLPLRGPNLWARVPVLEAWLDLAALKGRQLTEIPGFSDRLVTALATAGWSSQRDRDEISAWLKQESSPEGVIAFLTLQIQQRSGSDVAFLTWRRASEEGLARLAVQFQEEEVALAALNAALSVVGGVLDDRPFDLRSELERLRELTRQIGIGPNTAPVVAAAKARGIPFRRLNSDSLIQFGYGVRQRRFQTAFTDRTSAIAESISNDKDLTKEMLRAVGVPVPEGRPVSDADDAWAAALEVGLPVVIKPCDADHGDGITLNLHTREQLTAAYTAALEVSSNIMVERFAPGAHHRMLVIGGRVVAAARRDSAQVVGDGTHTIAELVEEVNRDPRRGDDASSPLRKFPLDPIALGVLADQGFQVDSVPSAGARVFIRRNSHLKDGGNNVDVTDLVHPEVAARVLDATRVIGLDLAGLDVVAEDIGRPLEEQGGVILEVNASPWLRQHLKPWHNPPQPIGEAILASLFPEGEDGRIPLIAVTGTSGKTTTTRLIAHLFAESGRVVGMSTTDGIYIAGRRIEIGDCSGPQSARTVLLNPAVEVAVLETAQGGIIREGLGFDRSNVTVVTNLGEGDHLELRGIDTLEDLARVKRTAVEVVAADGAAVLKADDPLVAAMADHCPGEVIWFARDPEHPVIVHHRKAGGRAVFVRDGAIVLARGSEEDPLILLANAPITHQGRVGFQVENVLATIGAAWSIGLPLESIRSGLASFAGDPIQMPARFNLFEVKGATVVVDFPHNAMALEALIETAESLPHTRRVLVFAGCNRRDADVVRQGEVIGDGFDRVILYEDKGNQDRKDGELNALLKQGLIGRSRIKELVDVPDENAAIEQALRELESGDLLIVGVEAIERSLEFVQRWLGSNL</sequence>
<gene>
    <name evidence="12" type="primary">cphA</name>
    <name evidence="12" type="ORF">V5E97_18545</name>
</gene>
<dbReference type="RefSeq" id="WP_406700789.1">
    <property type="nucleotide sequence ID" value="NZ_CP155447.1"/>
</dbReference>
<dbReference type="InterPro" id="IPR036615">
    <property type="entry name" value="Mur_ligase_C_dom_sf"/>
</dbReference>
<protein>
    <recommendedName>
        <fullName evidence="6">Cyanophycin synthetase</fullName>
        <ecNumber evidence="5">6.3.2.29</ecNumber>
        <ecNumber evidence="4">6.3.2.30</ecNumber>
    </recommendedName>
    <alternativeName>
        <fullName evidence="7">Cyanophycin synthase</fullName>
    </alternativeName>
</protein>
<comment type="function">
    <text evidence="1">Catalyzes the ATP-dependent polymerization of arginine and aspartate to multi-L-arginyl-poly-L-aspartic acid (cyanophycin; a water-insoluble reserve polymer).</text>
</comment>
<evidence type="ECO:0000256" key="9">
    <source>
        <dbReference type="ARBA" id="ARBA00048425"/>
    </source>
</evidence>
<dbReference type="Gene3D" id="3.30.1490.20">
    <property type="entry name" value="ATP-grasp fold, A domain"/>
    <property type="match status" value="1"/>
</dbReference>
<dbReference type="NCBIfam" id="TIGR02068">
    <property type="entry name" value="cya_phycin_syn"/>
    <property type="match status" value="1"/>
</dbReference>
<dbReference type="InterPro" id="IPR004101">
    <property type="entry name" value="Mur_ligase_C"/>
</dbReference>
<evidence type="ECO:0000313" key="12">
    <source>
        <dbReference type="EMBL" id="XBH07953.1"/>
    </source>
</evidence>
<dbReference type="PANTHER" id="PTHR23135">
    <property type="entry name" value="MUR LIGASE FAMILY MEMBER"/>
    <property type="match status" value="1"/>
</dbReference>
<dbReference type="InterPro" id="IPR011810">
    <property type="entry name" value="Cya_phycin_syn"/>
</dbReference>
<dbReference type="NCBIfam" id="NF010623">
    <property type="entry name" value="PRK14016.1"/>
    <property type="match status" value="1"/>
</dbReference>
<dbReference type="InterPro" id="IPR011761">
    <property type="entry name" value="ATP-grasp"/>
</dbReference>
<dbReference type="InterPro" id="IPR013221">
    <property type="entry name" value="Mur_ligase_cen"/>
</dbReference>
<proteinExistence type="inferred from homology"/>
<dbReference type="Pfam" id="PF02875">
    <property type="entry name" value="Mur_ligase_C"/>
    <property type="match status" value="1"/>
</dbReference>
<organism evidence="12">
    <name type="scientific">Singulisphaera sp. Ch08</name>
    <dbReference type="NCBI Taxonomy" id="3120278"/>
    <lineage>
        <taxon>Bacteria</taxon>
        <taxon>Pseudomonadati</taxon>
        <taxon>Planctomycetota</taxon>
        <taxon>Planctomycetia</taxon>
        <taxon>Isosphaerales</taxon>
        <taxon>Isosphaeraceae</taxon>
        <taxon>Singulisphaera</taxon>
    </lineage>
</organism>
<reference evidence="12" key="1">
    <citation type="submission" date="2024-05" db="EMBL/GenBank/DDBJ databases">
        <title>Planctomycetes of the genus Singulisphaera possess chitinolytic capabilities.</title>
        <authorList>
            <person name="Ivanova A."/>
        </authorList>
    </citation>
    <scope>NUCLEOTIDE SEQUENCE</scope>
    <source>
        <strain evidence="12">Ch08T</strain>
    </source>
</reference>
<accession>A0AAU7CSD8</accession>
<comment type="catalytic activity">
    <reaction evidence="9">
        <text>[L-4-(L-arginin-2-N-yl)aspartate](n) + L-aspartate + ATP = [L-4-(L-arginin-2-N-yl)aspartate](n)-L-aspartate + ADP + phosphate + H(+)</text>
        <dbReference type="Rhea" id="RHEA:13277"/>
        <dbReference type="Rhea" id="RHEA-COMP:13728"/>
        <dbReference type="Rhea" id="RHEA-COMP:13733"/>
        <dbReference type="ChEBI" id="CHEBI:15378"/>
        <dbReference type="ChEBI" id="CHEBI:29991"/>
        <dbReference type="ChEBI" id="CHEBI:30616"/>
        <dbReference type="ChEBI" id="CHEBI:43474"/>
        <dbReference type="ChEBI" id="CHEBI:137986"/>
        <dbReference type="ChEBI" id="CHEBI:137990"/>
        <dbReference type="ChEBI" id="CHEBI:456216"/>
        <dbReference type="EC" id="6.3.2.29"/>
    </reaction>
</comment>
<evidence type="ECO:0000256" key="10">
    <source>
        <dbReference type="PROSITE-ProRule" id="PRU00409"/>
    </source>
</evidence>
<evidence type="ECO:0000256" key="8">
    <source>
        <dbReference type="ARBA" id="ARBA00048094"/>
    </source>
</evidence>
<evidence type="ECO:0000256" key="3">
    <source>
        <dbReference type="ARBA" id="ARBA00011738"/>
    </source>
</evidence>
<evidence type="ECO:0000256" key="6">
    <source>
        <dbReference type="ARBA" id="ARBA00022036"/>
    </source>
</evidence>
<dbReference type="EMBL" id="CP155447">
    <property type="protein sequence ID" value="XBH07953.1"/>
    <property type="molecule type" value="Genomic_DNA"/>
</dbReference>
<dbReference type="Gene3D" id="3.40.1190.10">
    <property type="entry name" value="Mur-like, catalytic domain"/>
    <property type="match status" value="1"/>
</dbReference>
<comment type="subunit">
    <text evidence="3">Homodimer.</text>
</comment>